<name>A0A0B8ZY35_9SPHN</name>
<dbReference type="Proteomes" id="UP000031338">
    <property type="component" value="Unassembled WGS sequence"/>
</dbReference>
<dbReference type="SUPFAM" id="SSF46785">
    <property type="entry name" value="Winged helix' DNA-binding domain"/>
    <property type="match status" value="1"/>
</dbReference>
<dbReference type="STRING" id="48936.NJ75_04418"/>
<evidence type="ECO:0000256" key="2">
    <source>
        <dbReference type="SAM" id="MobiDB-lite"/>
    </source>
</evidence>
<dbReference type="Gene3D" id="1.10.10.10">
    <property type="entry name" value="Winged helix-like DNA-binding domain superfamily/Winged helix DNA-binding domain"/>
    <property type="match status" value="1"/>
</dbReference>
<organism evidence="4 5">
    <name type="scientific">Novosphingobium subterraneum</name>
    <dbReference type="NCBI Taxonomy" id="48936"/>
    <lineage>
        <taxon>Bacteria</taxon>
        <taxon>Pseudomonadati</taxon>
        <taxon>Pseudomonadota</taxon>
        <taxon>Alphaproteobacteria</taxon>
        <taxon>Sphingomonadales</taxon>
        <taxon>Sphingomonadaceae</taxon>
        <taxon>Novosphingobium</taxon>
    </lineage>
</organism>
<dbReference type="GO" id="GO:0006270">
    <property type="term" value="P:DNA replication initiation"/>
    <property type="evidence" value="ECO:0007669"/>
    <property type="project" value="InterPro"/>
</dbReference>
<feature type="compositionally biased region" description="Basic and acidic residues" evidence="2">
    <location>
        <begin position="268"/>
        <end position="277"/>
    </location>
</feature>
<dbReference type="InterPro" id="IPR000525">
    <property type="entry name" value="Initiator_Rep_WH1"/>
</dbReference>
<sequence length="386" mass="43393">MEVDSATEELQLQEDLEGLGRTLRVADVIRRRDLEFVSKPGELVESEFETGSLSAAARKAFALMLRKAGPDAGSDKTFTITKKELRGSHKGNERIQPVMDELLRVIVRIRTTTRKGKPAIMSQSLLASCVEEVSEDGLSVVEFEFSENFKRVIQRSDYYARVNLGVMLALQSRYSLTIYDLGCLIINRQNRTVRMSVEELRRRIGVPEGSLKNFAELRREVLAKSKAEIDQLADFTVEWEEIRGSGRGRPVQSVKMTFMPKDSSAQEEAARELDRPKVGRRARREGTTETLEALAPPLPPAKSREPRKAPLPRANRQLFPEGSLHFCGDNRLLAILGDFGGGWDKDLVAQAYREQMGARLEKLAGEALYKSFEGFCRGFVRVRGKA</sequence>
<proteinExistence type="inferred from homology"/>
<protein>
    <submittedName>
        <fullName evidence="4">Initiator Replication protein</fullName>
    </submittedName>
</protein>
<evidence type="ECO:0000313" key="5">
    <source>
        <dbReference type="Proteomes" id="UP000031338"/>
    </source>
</evidence>
<evidence type="ECO:0000259" key="3">
    <source>
        <dbReference type="Pfam" id="PF01051"/>
    </source>
</evidence>
<evidence type="ECO:0000313" key="4">
    <source>
        <dbReference type="EMBL" id="KHS42052.1"/>
    </source>
</evidence>
<dbReference type="InterPro" id="IPR036390">
    <property type="entry name" value="WH_DNA-bd_sf"/>
</dbReference>
<reference evidence="4 5" key="1">
    <citation type="submission" date="2014-10" db="EMBL/GenBank/DDBJ databases">
        <title>Draft genome sequence of Novosphingobium subterraneum DSM 12447.</title>
        <authorList>
            <person name="Gan H.M."/>
            <person name="Gan H.Y."/>
            <person name="Savka M.A."/>
        </authorList>
    </citation>
    <scope>NUCLEOTIDE SEQUENCE [LARGE SCALE GENOMIC DNA]</scope>
    <source>
        <strain evidence="4 5">DSM 12447</strain>
    </source>
</reference>
<dbReference type="RefSeq" id="WP_039338271.1">
    <property type="nucleotide sequence ID" value="NZ_JBNNWK010000026.1"/>
</dbReference>
<evidence type="ECO:0000256" key="1">
    <source>
        <dbReference type="ARBA" id="ARBA00038283"/>
    </source>
</evidence>
<gene>
    <name evidence="4" type="ORF">NJ75_04418</name>
</gene>
<dbReference type="Pfam" id="PF01051">
    <property type="entry name" value="Rep3_N"/>
    <property type="match status" value="1"/>
</dbReference>
<feature type="domain" description="Initiator Rep protein WH1" evidence="3">
    <location>
        <begin position="39"/>
        <end position="181"/>
    </location>
</feature>
<dbReference type="Pfam" id="PF21205">
    <property type="entry name" value="Rep3_C"/>
    <property type="match status" value="1"/>
</dbReference>
<accession>A0A0B8ZY35</accession>
<dbReference type="EMBL" id="JRVC01000033">
    <property type="protein sequence ID" value="KHS42052.1"/>
    <property type="molecule type" value="Genomic_DNA"/>
</dbReference>
<feature type="region of interest" description="Disordered" evidence="2">
    <location>
        <begin position="260"/>
        <end position="310"/>
    </location>
</feature>
<keyword evidence="5" id="KW-1185">Reference proteome</keyword>
<comment type="similarity">
    <text evidence="1">Belongs to the initiator RepB protein family.</text>
</comment>
<comment type="caution">
    <text evidence="4">The sequence shown here is derived from an EMBL/GenBank/DDBJ whole genome shotgun (WGS) entry which is preliminary data.</text>
</comment>
<dbReference type="PATRIC" id="fig|48936.3.peg.4457"/>
<dbReference type="GO" id="GO:0003887">
    <property type="term" value="F:DNA-directed DNA polymerase activity"/>
    <property type="evidence" value="ECO:0007669"/>
    <property type="project" value="InterPro"/>
</dbReference>
<dbReference type="InterPro" id="IPR036388">
    <property type="entry name" value="WH-like_DNA-bd_sf"/>
</dbReference>
<dbReference type="AlphaFoldDB" id="A0A0B8ZY35"/>